<feature type="transmembrane region" description="Helical" evidence="1">
    <location>
        <begin position="43"/>
        <end position="62"/>
    </location>
</feature>
<evidence type="ECO:0000256" key="1">
    <source>
        <dbReference type="SAM" id="Phobius"/>
    </source>
</evidence>
<dbReference type="AlphaFoldDB" id="A0A0D2GNJ5"/>
<proteinExistence type="predicted"/>
<dbReference type="EMBL" id="ARQD01000004">
    <property type="protein sequence ID" value="KIX84974.1"/>
    <property type="molecule type" value="Genomic_DNA"/>
</dbReference>
<dbReference type="Proteomes" id="UP000032214">
    <property type="component" value="Unassembled WGS sequence"/>
</dbReference>
<keyword evidence="3" id="KW-1185">Reference proteome</keyword>
<accession>A0A0D2GNJ5</accession>
<protein>
    <submittedName>
        <fullName evidence="2">Uncharacterized protein</fullName>
    </submittedName>
</protein>
<dbReference type="STRING" id="1306947.J120_04525"/>
<name>A0A0D2GNJ5_9BACT</name>
<evidence type="ECO:0000313" key="3">
    <source>
        <dbReference type="Proteomes" id="UP000032214"/>
    </source>
</evidence>
<keyword evidence="1" id="KW-1133">Transmembrane helix</keyword>
<keyword evidence="1" id="KW-0812">Transmembrane</keyword>
<organism evidence="2 3">
    <name type="scientific">candidate division TM6 bacterium JCVI TM6SC1</name>
    <dbReference type="NCBI Taxonomy" id="1306947"/>
    <lineage>
        <taxon>Bacteria</taxon>
        <taxon>Candidatus Babelota</taxon>
        <taxon>Vermiphilus</taxon>
    </lineage>
</organism>
<reference evidence="2 3" key="1">
    <citation type="journal article" date="2013" name="Proc. Natl. Acad. Sci. U.S.A.">
        <title>Candidate phylum TM6 genome recovered from a hospital sink biofilm provides genomic insights into this uncultivated phylum.</title>
        <authorList>
            <person name="McLean J.S."/>
            <person name="Lombardo M.J."/>
            <person name="Badger J.H."/>
            <person name="Edlund A."/>
            <person name="Novotny M."/>
            <person name="Yee-Greenbaum J."/>
            <person name="Vyahhi N."/>
            <person name="Hall A.P."/>
            <person name="Yang Y."/>
            <person name="Dupont C.L."/>
            <person name="Ziegler M.G."/>
            <person name="Chitsaz H."/>
            <person name="Allen A.E."/>
            <person name="Yooseph S."/>
            <person name="Tesler G."/>
            <person name="Pevzner P.A."/>
            <person name="Friedman R.M."/>
            <person name="Nealson K.H."/>
            <person name="Venter J.C."/>
            <person name="Lasken R.S."/>
        </authorList>
    </citation>
    <scope>NUCLEOTIDE SEQUENCE [LARGE SCALE GENOMIC DNA]</scope>
    <source>
        <strain evidence="2 3">TM6SC1</strain>
    </source>
</reference>
<feature type="transmembrane region" description="Helical" evidence="1">
    <location>
        <begin position="6"/>
        <end position="23"/>
    </location>
</feature>
<keyword evidence="1" id="KW-0472">Membrane</keyword>
<gene>
    <name evidence="2" type="ORF">J120_04525</name>
</gene>
<sequence>MSYIFTYRFTRAILLYSFIFLSLAAHESEKERDKSDKAVRQSVAGMVVLATVCVVGGFYWYYYNRATSVATLLPIIVEAPEIKDSAVPTIIKEVPLIMENFIKLEDAPAVPHKFTHLAHPQLLGISTQFAQYLSPLIRLFKQSKSKTGFTKITDYDQYNSYTTSVSSDSMYPFIKQILALYSPDTEKAIILFLTDVASARRIIRELTIRNSNDKCPPEYDFIIRTAQRNFQTLFEELTELTSLIFIFQSRLVDEYVKENSELTIA</sequence>
<comment type="caution">
    <text evidence="2">The sequence shown here is derived from an EMBL/GenBank/DDBJ whole genome shotgun (WGS) entry which is preliminary data.</text>
</comment>
<evidence type="ECO:0000313" key="2">
    <source>
        <dbReference type="EMBL" id="KIX84974.1"/>
    </source>
</evidence>